<evidence type="ECO:0000256" key="7">
    <source>
        <dbReference type="SAM" id="MobiDB-lite"/>
    </source>
</evidence>
<evidence type="ECO:0000313" key="11">
    <source>
        <dbReference type="Proteomes" id="UP000027195"/>
    </source>
</evidence>
<feature type="transmembrane region" description="Helical" evidence="8">
    <location>
        <begin position="269"/>
        <end position="291"/>
    </location>
</feature>
<dbReference type="InterPro" id="IPR036259">
    <property type="entry name" value="MFS_trans_sf"/>
</dbReference>
<dbReference type="PROSITE" id="PS50850">
    <property type="entry name" value="MFS"/>
    <property type="match status" value="1"/>
</dbReference>
<keyword evidence="4 8" id="KW-0812">Transmembrane</keyword>
<name>A0A067N0K4_BOTB1</name>
<evidence type="ECO:0000256" key="5">
    <source>
        <dbReference type="ARBA" id="ARBA00022989"/>
    </source>
</evidence>
<dbReference type="GO" id="GO:0012505">
    <property type="term" value="C:endomembrane system"/>
    <property type="evidence" value="ECO:0007669"/>
    <property type="project" value="UniProtKB-SubCell"/>
</dbReference>
<feature type="domain" description="Major facilitator superfamily (MFS) profile" evidence="9">
    <location>
        <begin position="66"/>
        <end position="447"/>
    </location>
</feature>
<dbReference type="GO" id="GO:0022857">
    <property type="term" value="F:transmembrane transporter activity"/>
    <property type="evidence" value="ECO:0007669"/>
    <property type="project" value="InterPro"/>
</dbReference>
<feature type="region of interest" description="Disordered" evidence="7">
    <location>
        <begin position="34"/>
        <end position="55"/>
    </location>
</feature>
<feature type="transmembrane region" description="Helical" evidence="8">
    <location>
        <begin position="361"/>
        <end position="383"/>
    </location>
</feature>
<protein>
    <recommendedName>
        <fullName evidence="9">Major facilitator superfamily (MFS) profile domain-containing protein</fullName>
    </recommendedName>
</protein>
<feature type="transmembrane region" description="Helical" evidence="8">
    <location>
        <begin position="311"/>
        <end position="330"/>
    </location>
</feature>
<feature type="transmembrane region" description="Helical" evidence="8">
    <location>
        <begin position="194"/>
        <end position="214"/>
    </location>
</feature>
<sequence length="453" mass="48412">MSTTIPPTHPASKPPPDAPVIELKEVGSAIRSRAHDIDIDQGSKPSMAPTSPIPRSKFHLDTNKIRMLSALYTATVLGLNDGSLGSQIPLIQQTYFGGNSKSGYGLASLIFLTNTVGYLLAAMCCGSLVLKIDLPRTLVIGAASYTVGYSFLSAAPPFGVLVFGYVFIGFGGGILNAGLSTYIASFDSTKRMSLFHSMYGVGAVIAPLISIGFTDGHIKFNYYYMILLGLSVINIVQLYFSFRAYSQNAITASATTVSPSMKATLKKKVVWITAVFLLMYVGAEITIGGWIVDYLTTVRHGEPGRMRYVAAGFWGGIALGRFLLAIPTVWLGEKLAVIIYLLVTIAAEFVVWFVPSLIPSAVMLGIIGFALGPLFPASLSLVVHYLPVSYHATAIGFAVSFGFVGAATFPLMTGEIAGVRGVQVLEPIIVALCVGMLCVWLFMPKDTKGARED</sequence>
<proteinExistence type="inferred from homology"/>
<dbReference type="InterPro" id="IPR051788">
    <property type="entry name" value="MFS_Transporter"/>
</dbReference>
<evidence type="ECO:0000256" key="6">
    <source>
        <dbReference type="ARBA" id="ARBA00023136"/>
    </source>
</evidence>
<dbReference type="Gene3D" id="1.20.1250.20">
    <property type="entry name" value="MFS general substrate transporter like domains"/>
    <property type="match status" value="2"/>
</dbReference>
<feature type="transmembrane region" description="Helical" evidence="8">
    <location>
        <begin position="337"/>
        <end position="355"/>
    </location>
</feature>
<dbReference type="PANTHER" id="PTHR23514">
    <property type="entry name" value="BYPASS OF STOP CODON PROTEIN 6"/>
    <property type="match status" value="1"/>
</dbReference>
<evidence type="ECO:0000256" key="4">
    <source>
        <dbReference type="ARBA" id="ARBA00022692"/>
    </source>
</evidence>
<keyword evidence="6 8" id="KW-0472">Membrane</keyword>
<dbReference type="STRING" id="930990.A0A067N0K4"/>
<dbReference type="OrthoDB" id="413079at2759"/>
<dbReference type="HOGENOM" id="CLU_021993_3_1_1"/>
<comment type="similarity">
    <text evidence="2">Belongs to the major facilitator superfamily.</text>
</comment>
<dbReference type="AlphaFoldDB" id="A0A067N0K4"/>
<comment type="subcellular location">
    <subcellularLocation>
        <location evidence="1">Endomembrane system</location>
        <topology evidence="1">Multi-pass membrane protein</topology>
    </subcellularLocation>
</comment>
<feature type="transmembrane region" description="Helical" evidence="8">
    <location>
        <begin position="104"/>
        <end position="130"/>
    </location>
</feature>
<dbReference type="InterPro" id="IPR020846">
    <property type="entry name" value="MFS_dom"/>
</dbReference>
<dbReference type="FunFam" id="1.20.1250.20:FF:000286">
    <property type="entry name" value="MFS efflux transporter"/>
    <property type="match status" value="1"/>
</dbReference>
<dbReference type="EMBL" id="KL198016">
    <property type="protein sequence ID" value="KDQ21354.1"/>
    <property type="molecule type" value="Genomic_DNA"/>
</dbReference>
<feature type="transmembrane region" description="Helical" evidence="8">
    <location>
        <begin position="424"/>
        <end position="443"/>
    </location>
</feature>
<evidence type="ECO:0000259" key="9">
    <source>
        <dbReference type="PROSITE" id="PS50850"/>
    </source>
</evidence>
<dbReference type="InterPro" id="IPR011701">
    <property type="entry name" value="MFS"/>
</dbReference>
<keyword evidence="3" id="KW-0813">Transport</keyword>
<feature type="transmembrane region" description="Helical" evidence="8">
    <location>
        <begin position="220"/>
        <end position="240"/>
    </location>
</feature>
<reference evidence="11" key="1">
    <citation type="journal article" date="2014" name="Proc. Natl. Acad. Sci. U.S.A.">
        <title>Extensive sampling of basidiomycete genomes demonstrates inadequacy of the white-rot/brown-rot paradigm for wood decay fungi.</title>
        <authorList>
            <person name="Riley R."/>
            <person name="Salamov A.A."/>
            <person name="Brown D.W."/>
            <person name="Nagy L.G."/>
            <person name="Floudas D."/>
            <person name="Held B.W."/>
            <person name="Levasseur A."/>
            <person name="Lombard V."/>
            <person name="Morin E."/>
            <person name="Otillar R."/>
            <person name="Lindquist E.A."/>
            <person name="Sun H."/>
            <person name="LaButti K.M."/>
            <person name="Schmutz J."/>
            <person name="Jabbour D."/>
            <person name="Luo H."/>
            <person name="Baker S.E."/>
            <person name="Pisabarro A.G."/>
            <person name="Walton J.D."/>
            <person name="Blanchette R.A."/>
            <person name="Henrissat B."/>
            <person name="Martin F."/>
            <person name="Cullen D."/>
            <person name="Hibbett D.S."/>
            <person name="Grigoriev I.V."/>
        </authorList>
    </citation>
    <scope>NUCLEOTIDE SEQUENCE [LARGE SCALE GENOMIC DNA]</scope>
    <source>
        <strain evidence="11">FD-172 SS1</strain>
    </source>
</reference>
<dbReference type="PANTHER" id="PTHR23514:SF3">
    <property type="entry name" value="BYPASS OF STOP CODON PROTEIN 6"/>
    <property type="match status" value="1"/>
</dbReference>
<feature type="transmembrane region" description="Helical" evidence="8">
    <location>
        <begin position="162"/>
        <end position="182"/>
    </location>
</feature>
<dbReference type="GO" id="GO:0016020">
    <property type="term" value="C:membrane"/>
    <property type="evidence" value="ECO:0007669"/>
    <property type="project" value="TreeGrafter"/>
</dbReference>
<gene>
    <name evidence="10" type="ORF">BOTBODRAFT_25787</name>
</gene>
<evidence type="ECO:0000313" key="10">
    <source>
        <dbReference type="EMBL" id="KDQ21354.1"/>
    </source>
</evidence>
<dbReference type="InParanoid" id="A0A067N0K4"/>
<feature type="transmembrane region" description="Helical" evidence="8">
    <location>
        <begin position="137"/>
        <end position="156"/>
    </location>
</feature>
<dbReference type="Proteomes" id="UP000027195">
    <property type="component" value="Unassembled WGS sequence"/>
</dbReference>
<feature type="transmembrane region" description="Helical" evidence="8">
    <location>
        <begin position="390"/>
        <end position="412"/>
    </location>
</feature>
<dbReference type="SUPFAM" id="SSF103473">
    <property type="entry name" value="MFS general substrate transporter"/>
    <property type="match status" value="1"/>
</dbReference>
<evidence type="ECO:0000256" key="1">
    <source>
        <dbReference type="ARBA" id="ARBA00004127"/>
    </source>
</evidence>
<evidence type="ECO:0000256" key="2">
    <source>
        <dbReference type="ARBA" id="ARBA00008335"/>
    </source>
</evidence>
<evidence type="ECO:0000256" key="8">
    <source>
        <dbReference type="SAM" id="Phobius"/>
    </source>
</evidence>
<keyword evidence="11" id="KW-1185">Reference proteome</keyword>
<accession>A0A067N0K4</accession>
<evidence type="ECO:0000256" key="3">
    <source>
        <dbReference type="ARBA" id="ARBA00022448"/>
    </source>
</evidence>
<keyword evidence="5 8" id="KW-1133">Transmembrane helix</keyword>
<organism evidence="10 11">
    <name type="scientific">Botryobasidium botryosum (strain FD-172 SS1)</name>
    <dbReference type="NCBI Taxonomy" id="930990"/>
    <lineage>
        <taxon>Eukaryota</taxon>
        <taxon>Fungi</taxon>
        <taxon>Dikarya</taxon>
        <taxon>Basidiomycota</taxon>
        <taxon>Agaricomycotina</taxon>
        <taxon>Agaricomycetes</taxon>
        <taxon>Cantharellales</taxon>
        <taxon>Botryobasidiaceae</taxon>
        <taxon>Botryobasidium</taxon>
    </lineage>
</organism>
<dbReference type="Pfam" id="PF07690">
    <property type="entry name" value="MFS_1"/>
    <property type="match status" value="1"/>
</dbReference>